<keyword evidence="4" id="KW-1185">Reference proteome</keyword>
<keyword evidence="1" id="KW-0547">Nucleotide-binding</keyword>
<dbReference type="PANTHER" id="PTHR19375">
    <property type="entry name" value="HEAT SHOCK PROTEIN 70KDA"/>
    <property type="match status" value="1"/>
</dbReference>
<organism evidence="3 4">
    <name type="scientific">Lentinula lateritia</name>
    <dbReference type="NCBI Taxonomy" id="40482"/>
    <lineage>
        <taxon>Eukaryota</taxon>
        <taxon>Fungi</taxon>
        <taxon>Dikarya</taxon>
        <taxon>Basidiomycota</taxon>
        <taxon>Agaricomycotina</taxon>
        <taxon>Agaricomycetes</taxon>
        <taxon>Agaricomycetidae</taxon>
        <taxon>Agaricales</taxon>
        <taxon>Marasmiineae</taxon>
        <taxon>Omphalotaceae</taxon>
        <taxon>Lentinula</taxon>
    </lineage>
</organism>
<evidence type="ECO:0000313" key="4">
    <source>
        <dbReference type="Proteomes" id="UP001150217"/>
    </source>
</evidence>
<protein>
    <submittedName>
        <fullName evidence="3">Hsp70 protein-domain-containing protein</fullName>
    </submittedName>
</protein>
<sequence>MMRKEGRHYLDRRRRRRLRILAAAIAYGLNKKGGTFDVFLLSIDDDVFEVLATAGDTHLGGEDFDNRVKKIGTDVSKNLHALGNSILSSQQSTRIDIESEDGNNFSETLTHAKFEELNMDLFRKTMKPVEQVLTEYANVKMTLTRFYSGKSESLTITNEKGVVCLSPVSRGDRPHGG</sequence>
<evidence type="ECO:0000313" key="3">
    <source>
        <dbReference type="EMBL" id="KAJ4467617.1"/>
    </source>
</evidence>
<gene>
    <name evidence="3" type="ORF">C8R41DRAFT_898227</name>
</gene>
<proteinExistence type="predicted"/>
<dbReference type="Pfam" id="PF00012">
    <property type="entry name" value="HSP70"/>
    <property type="match status" value="1"/>
</dbReference>
<dbReference type="Proteomes" id="UP001150217">
    <property type="component" value="Unassembled WGS sequence"/>
</dbReference>
<dbReference type="SUPFAM" id="SSF53067">
    <property type="entry name" value="Actin-like ATPase domain"/>
    <property type="match status" value="1"/>
</dbReference>
<name>A0ABQ8V042_9AGAR</name>
<accession>A0ABQ8V042</accession>
<evidence type="ECO:0000256" key="2">
    <source>
        <dbReference type="ARBA" id="ARBA00022840"/>
    </source>
</evidence>
<dbReference type="InterPro" id="IPR013126">
    <property type="entry name" value="Hsp_70_fam"/>
</dbReference>
<keyword evidence="2" id="KW-0067">ATP-binding</keyword>
<reference evidence="3" key="1">
    <citation type="submission" date="2022-08" db="EMBL/GenBank/DDBJ databases">
        <title>A Global Phylogenomic Analysis of the Shiitake Genus Lentinula.</title>
        <authorList>
            <consortium name="DOE Joint Genome Institute"/>
            <person name="Sierra-Patev S."/>
            <person name="Min B."/>
            <person name="Naranjo-Ortiz M."/>
            <person name="Looney B."/>
            <person name="Konkel Z."/>
            <person name="Slot J.C."/>
            <person name="Sakamoto Y."/>
            <person name="Steenwyk J.L."/>
            <person name="Rokas A."/>
            <person name="Carro J."/>
            <person name="Camarero S."/>
            <person name="Ferreira P."/>
            <person name="Molpeceres G."/>
            <person name="Ruiz-Duenas F.J."/>
            <person name="Serrano A."/>
            <person name="Henrissat B."/>
            <person name="Drula E."/>
            <person name="Hughes K.W."/>
            <person name="Mata J.L."/>
            <person name="Ishikawa N.K."/>
            <person name="Vargas-Isla R."/>
            <person name="Ushijima S."/>
            <person name="Smith C.A."/>
            <person name="Ahrendt S."/>
            <person name="Andreopoulos W."/>
            <person name="He G."/>
            <person name="Labutti K."/>
            <person name="Lipzen A."/>
            <person name="Ng V."/>
            <person name="Riley R."/>
            <person name="Sandor L."/>
            <person name="Barry K."/>
            <person name="Martinez A.T."/>
            <person name="Xiao Y."/>
            <person name="Gibbons J.G."/>
            <person name="Terashima K."/>
            <person name="Grigoriev I.V."/>
            <person name="Hibbett D.S."/>
        </authorList>
    </citation>
    <scope>NUCLEOTIDE SEQUENCE</scope>
    <source>
        <strain evidence="3">RHP3577 ss4</strain>
    </source>
</reference>
<evidence type="ECO:0000256" key="1">
    <source>
        <dbReference type="ARBA" id="ARBA00022741"/>
    </source>
</evidence>
<dbReference type="Gene3D" id="3.90.640.10">
    <property type="entry name" value="Actin, Chain A, domain 4"/>
    <property type="match status" value="1"/>
</dbReference>
<dbReference type="Gene3D" id="3.30.420.40">
    <property type="match status" value="2"/>
</dbReference>
<comment type="caution">
    <text evidence="3">The sequence shown here is derived from an EMBL/GenBank/DDBJ whole genome shotgun (WGS) entry which is preliminary data.</text>
</comment>
<dbReference type="InterPro" id="IPR043129">
    <property type="entry name" value="ATPase_NBD"/>
</dbReference>
<dbReference type="EMBL" id="JANVFT010000106">
    <property type="protein sequence ID" value="KAJ4467617.1"/>
    <property type="molecule type" value="Genomic_DNA"/>
</dbReference>